<keyword evidence="2" id="KW-1185">Reference proteome</keyword>
<dbReference type="EMBL" id="CM044707">
    <property type="protein sequence ID" value="KAI5654555.1"/>
    <property type="molecule type" value="Genomic_DNA"/>
</dbReference>
<name>A0ACC0A205_CATRO</name>
<protein>
    <submittedName>
        <fullName evidence="1">Uncharacterized protein</fullName>
    </submittedName>
</protein>
<gene>
    <name evidence="1" type="ORF">M9H77_31742</name>
</gene>
<proteinExistence type="predicted"/>
<sequence>MPLYNKPKTNGDWIGMRRALEKTTFENERIKRLHECNLRKRKKNKFYHPSQKLFKEKGFSKKFSWHPDRVFKIWSKRIRTLECWHQKSMPYHLAILCRPVLDGERGMGEARLEERAQISPFRTDYKKLATLIKINGKLSALYACSLYSLCCSTELGLRFIRQKAFCELLKAIERVPNADGDFGYRADAAKVTGNLMVLGR</sequence>
<dbReference type="Proteomes" id="UP001060085">
    <property type="component" value="Linkage Group LG07"/>
</dbReference>
<comment type="caution">
    <text evidence="1">The sequence shown here is derived from an EMBL/GenBank/DDBJ whole genome shotgun (WGS) entry which is preliminary data.</text>
</comment>
<evidence type="ECO:0000313" key="2">
    <source>
        <dbReference type="Proteomes" id="UP001060085"/>
    </source>
</evidence>
<accession>A0ACC0A205</accession>
<evidence type="ECO:0000313" key="1">
    <source>
        <dbReference type="EMBL" id="KAI5654555.1"/>
    </source>
</evidence>
<organism evidence="1 2">
    <name type="scientific">Catharanthus roseus</name>
    <name type="common">Madagascar periwinkle</name>
    <name type="synonym">Vinca rosea</name>
    <dbReference type="NCBI Taxonomy" id="4058"/>
    <lineage>
        <taxon>Eukaryota</taxon>
        <taxon>Viridiplantae</taxon>
        <taxon>Streptophyta</taxon>
        <taxon>Embryophyta</taxon>
        <taxon>Tracheophyta</taxon>
        <taxon>Spermatophyta</taxon>
        <taxon>Magnoliopsida</taxon>
        <taxon>eudicotyledons</taxon>
        <taxon>Gunneridae</taxon>
        <taxon>Pentapetalae</taxon>
        <taxon>asterids</taxon>
        <taxon>lamiids</taxon>
        <taxon>Gentianales</taxon>
        <taxon>Apocynaceae</taxon>
        <taxon>Rauvolfioideae</taxon>
        <taxon>Vinceae</taxon>
        <taxon>Catharanthinae</taxon>
        <taxon>Catharanthus</taxon>
    </lineage>
</organism>
<reference evidence="2" key="1">
    <citation type="journal article" date="2023" name="Nat. Plants">
        <title>Single-cell RNA sequencing provides a high-resolution roadmap for understanding the multicellular compartmentation of specialized metabolism.</title>
        <authorList>
            <person name="Sun S."/>
            <person name="Shen X."/>
            <person name="Li Y."/>
            <person name="Li Y."/>
            <person name="Wang S."/>
            <person name="Li R."/>
            <person name="Zhang H."/>
            <person name="Shen G."/>
            <person name="Guo B."/>
            <person name="Wei J."/>
            <person name="Xu J."/>
            <person name="St-Pierre B."/>
            <person name="Chen S."/>
            <person name="Sun C."/>
        </authorList>
    </citation>
    <scope>NUCLEOTIDE SEQUENCE [LARGE SCALE GENOMIC DNA]</scope>
</reference>